<evidence type="ECO:0000256" key="3">
    <source>
        <dbReference type="ARBA" id="ARBA00023172"/>
    </source>
</evidence>
<keyword evidence="2" id="KW-0238">DNA-binding</keyword>
<dbReference type="PROSITE" id="PS51736">
    <property type="entry name" value="RECOMBINASES_3"/>
    <property type="match status" value="1"/>
</dbReference>
<sequence length="182" mass="21222">MWLSTTKLAKIEGVTTQTIREWAKAGKYEEYKITKGGHFRIRVKNERRICYARVSSKKQETSIETQKQILLEKYPETEFIYDIASAFNFQRKGLKTILELAMSGNAIHIVVTSQDRLARSGFELFRWIIEFSGGRIESLEESIEAEKFNTKELIGFITSFCNSYYGKRSAQRRKNIKDLQEN</sequence>
<dbReference type="Gene3D" id="3.40.50.1390">
    <property type="entry name" value="Resolvase, N-terminal catalytic domain"/>
    <property type="match status" value="1"/>
</dbReference>
<dbReference type="SUPFAM" id="SSF46955">
    <property type="entry name" value="Putative DNA-binding domain"/>
    <property type="match status" value="1"/>
</dbReference>
<accession>A0A1W1BR75</accession>
<dbReference type="GO" id="GO:0015074">
    <property type="term" value="P:DNA integration"/>
    <property type="evidence" value="ECO:0007669"/>
    <property type="project" value="UniProtKB-KW"/>
</dbReference>
<keyword evidence="1" id="KW-0229">DNA integration</keyword>
<keyword evidence="3" id="KW-0233">DNA recombination</keyword>
<proteinExistence type="predicted"/>
<name>A0A1W1BR75_9ZZZZ</name>
<dbReference type="Pfam" id="PF00239">
    <property type="entry name" value="Resolvase"/>
    <property type="match status" value="1"/>
</dbReference>
<evidence type="ECO:0000313" key="5">
    <source>
        <dbReference type="EMBL" id="SFV56026.1"/>
    </source>
</evidence>
<dbReference type="GO" id="GO:0003677">
    <property type="term" value="F:DNA binding"/>
    <property type="evidence" value="ECO:0007669"/>
    <property type="project" value="UniProtKB-KW"/>
</dbReference>
<dbReference type="EMBL" id="FPHG01000029">
    <property type="protein sequence ID" value="SFV56026.1"/>
    <property type="molecule type" value="Genomic_DNA"/>
</dbReference>
<protein>
    <submittedName>
        <fullName evidence="5">Mobile element protein</fullName>
    </submittedName>
</protein>
<dbReference type="InterPro" id="IPR006118">
    <property type="entry name" value="Recombinase_CS"/>
</dbReference>
<dbReference type="InterPro" id="IPR006119">
    <property type="entry name" value="Resolv_N"/>
</dbReference>
<dbReference type="PANTHER" id="PTHR36172:SF1">
    <property type="entry name" value="RESOLVASE-RELATED"/>
    <property type="match status" value="1"/>
</dbReference>
<dbReference type="SUPFAM" id="SSF53041">
    <property type="entry name" value="Resolvase-like"/>
    <property type="match status" value="1"/>
</dbReference>
<evidence type="ECO:0000259" key="4">
    <source>
        <dbReference type="PROSITE" id="PS51736"/>
    </source>
</evidence>
<dbReference type="InterPro" id="IPR036162">
    <property type="entry name" value="Resolvase-like_N_sf"/>
</dbReference>
<evidence type="ECO:0000256" key="1">
    <source>
        <dbReference type="ARBA" id="ARBA00022908"/>
    </source>
</evidence>
<dbReference type="PROSITE" id="PS00397">
    <property type="entry name" value="RECOMBINASES_1"/>
    <property type="match status" value="1"/>
</dbReference>
<dbReference type="GO" id="GO:0000150">
    <property type="term" value="F:DNA strand exchange activity"/>
    <property type="evidence" value="ECO:0007669"/>
    <property type="project" value="InterPro"/>
</dbReference>
<feature type="domain" description="Resolvase/invertase-type recombinase catalytic" evidence="4">
    <location>
        <begin position="47"/>
        <end position="182"/>
    </location>
</feature>
<reference evidence="5" key="1">
    <citation type="submission" date="2016-10" db="EMBL/GenBank/DDBJ databases">
        <authorList>
            <person name="de Groot N.N."/>
        </authorList>
    </citation>
    <scope>NUCLEOTIDE SEQUENCE</scope>
</reference>
<gene>
    <name evidence="5" type="ORF">MNB_SV-9-193</name>
</gene>
<dbReference type="PANTHER" id="PTHR36172">
    <property type="match status" value="1"/>
</dbReference>
<evidence type="ECO:0000256" key="2">
    <source>
        <dbReference type="ARBA" id="ARBA00023125"/>
    </source>
</evidence>
<dbReference type="AlphaFoldDB" id="A0A1W1BR75"/>
<dbReference type="InterPro" id="IPR009061">
    <property type="entry name" value="DNA-bd_dom_put_sf"/>
</dbReference>
<organism evidence="5">
    <name type="scientific">hydrothermal vent metagenome</name>
    <dbReference type="NCBI Taxonomy" id="652676"/>
    <lineage>
        <taxon>unclassified sequences</taxon>
        <taxon>metagenomes</taxon>
        <taxon>ecological metagenomes</taxon>
    </lineage>
</organism>
<dbReference type="InterPro" id="IPR051491">
    <property type="entry name" value="Recombinase/Transposase-rel"/>
</dbReference>
<dbReference type="SMART" id="SM00857">
    <property type="entry name" value="Resolvase"/>
    <property type="match status" value="1"/>
</dbReference>